<dbReference type="EMBL" id="CAJFDH010000004">
    <property type="protein sequence ID" value="CAD5218639.1"/>
    <property type="molecule type" value="Genomic_DNA"/>
</dbReference>
<dbReference type="EMBL" id="CAJFCW020000004">
    <property type="protein sequence ID" value="CAG9111193.1"/>
    <property type="molecule type" value="Genomic_DNA"/>
</dbReference>
<reference evidence="2" key="1">
    <citation type="submission" date="2020-09" db="EMBL/GenBank/DDBJ databases">
        <authorList>
            <person name="Kikuchi T."/>
        </authorList>
    </citation>
    <scope>NUCLEOTIDE SEQUENCE</scope>
    <source>
        <strain evidence="2">SH1</strain>
    </source>
</reference>
<evidence type="ECO:0000313" key="2">
    <source>
        <dbReference type="EMBL" id="CAD5218639.1"/>
    </source>
</evidence>
<protein>
    <submittedName>
        <fullName evidence="2">Uncharacterized protein</fullName>
    </submittedName>
</protein>
<accession>A0A811KR48</accession>
<gene>
    <name evidence="2" type="ORF">BOKJ2_LOCUS7849</name>
</gene>
<organism evidence="2 3">
    <name type="scientific">Bursaphelenchus okinawaensis</name>
    <dbReference type="NCBI Taxonomy" id="465554"/>
    <lineage>
        <taxon>Eukaryota</taxon>
        <taxon>Metazoa</taxon>
        <taxon>Ecdysozoa</taxon>
        <taxon>Nematoda</taxon>
        <taxon>Chromadorea</taxon>
        <taxon>Rhabditida</taxon>
        <taxon>Tylenchina</taxon>
        <taxon>Tylenchomorpha</taxon>
        <taxon>Aphelenchoidea</taxon>
        <taxon>Aphelenchoididae</taxon>
        <taxon>Bursaphelenchus</taxon>
    </lineage>
</organism>
<dbReference type="Proteomes" id="UP000614601">
    <property type="component" value="Unassembled WGS sequence"/>
</dbReference>
<dbReference type="AlphaFoldDB" id="A0A811KR48"/>
<feature type="transmembrane region" description="Helical" evidence="1">
    <location>
        <begin position="119"/>
        <end position="141"/>
    </location>
</feature>
<sequence length="143" mass="15886">MSSSSILHPITEGLEYLIKQGYDHKVQVALVAFKFACYLVDHVAVVFLHFKFFIFAVERWYAINKKGKASDNSVVALSILGGLITFISLEVLLKAWLFWKFDTVDQVGVRLKKGFAVTASASFLGASYIVFSFSLAVGILVKI</sequence>
<evidence type="ECO:0000256" key="1">
    <source>
        <dbReference type="SAM" id="Phobius"/>
    </source>
</evidence>
<dbReference type="Proteomes" id="UP000783686">
    <property type="component" value="Unassembled WGS sequence"/>
</dbReference>
<proteinExistence type="predicted"/>
<feature type="transmembrane region" description="Helical" evidence="1">
    <location>
        <begin position="74"/>
        <end position="99"/>
    </location>
</feature>
<keyword evidence="1" id="KW-0812">Transmembrane</keyword>
<keyword evidence="1" id="KW-1133">Transmembrane helix</keyword>
<feature type="transmembrane region" description="Helical" evidence="1">
    <location>
        <begin position="43"/>
        <end position="62"/>
    </location>
</feature>
<keyword evidence="3" id="KW-1185">Reference proteome</keyword>
<evidence type="ECO:0000313" key="3">
    <source>
        <dbReference type="Proteomes" id="UP000614601"/>
    </source>
</evidence>
<comment type="caution">
    <text evidence="2">The sequence shown here is derived from an EMBL/GenBank/DDBJ whole genome shotgun (WGS) entry which is preliminary data.</text>
</comment>
<keyword evidence="1" id="KW-0472">Membrane</keyword>
<name>A0A811KR48_9BILA</name>